<dbReference type="InterPro" id="IPR006054">
    <property type="entry name" value="DnaQ"/>
</dbReference>
<evidence type="ECO:0000256" key="6">
    <source>
        <dbReference type="ARBA" id="ARBA00022695"/>
    </source>
</evidence>
<dbReference type="PANTHER" id="PTHR30231">
    <property type="entry name" value="DNA POLYMERASE III SUBUNIT EPSILON"/>
    <property type="match status" value="1"/>
</dbReference>
<dbReference type="InterPro" id="IPR006309">
    <property type="entry name" value="DnaQ_proteo"/>
</dbReference>
<dbReference type="Pfam" id="PF00929">
    <property type="entry name" value="RNase_T"/>
    <property type="match status" value="1"/>
</dbReference>
<dbReference type="SMART" id="SM00479">
    <property type="entry name" value="EXOIII"/>
    <property type="match status" value="1"/>
</dbReference>
<dbReference type="RefSeq" id="WP_205050284.1">
    <property type="nucleotide sequence ID" value="NZ_JACJKX010000008.1"/>
</dbReference>
<proteinExistence type="predicted"/>
<dbReference type="NCBIfam" id="TIGR01406">
    <property type="entry name" value="dnaQ_proteo"/>
    <property type="match status" value="1"/>
</dbReference>
<dbReference type="NCBIfam" id="NF004316">
    <property type="entry name" value="PRK05711.1"/>
    <property type="match status" value="1"/>
</dbReference>
<keyword evidence="11 16" id="KW-0269">Exonuclease</keyword>
<dbReference type="Gene3D" id="3.30.420.10">
    <property type="entry name" value="Ribonuclease H-like superfamily/Ribonuclease H"/>
    <property type="match status" value="1"/>
</dbReference>
<evidence type="ECO:0000256" key="13">
    <source>
        <dbReference type="ARBA" id="ARBA00022932"/>
    </source>
</evidence>
<reference evidence="18 19" key="1">
    <citation type="journal article" date="2021" name="Sci. Rep.">
        <title>The distribution of antibiotic resistance genes in chicken gut microbiota commensals.</title>
        <authorList>
            <person name="Juricova H."/>
            <person name="Matiasovicova J."/>
            <person name="Kubasova T."/>
            <person name="Cejkova D."/>
            <person name="Rychlik I."/>
        </authorList>
    </citation>
    <scope>NUCLEOTIDE SEQUENCE [LARGE SCALE GENOMIC DNA]</scope>
    <source>
        <strain evidence="18 19">An562</strain>
    </source>
</reference>
<evidence type="ECO:0000256" key="9">
    <source>
        <dbReference type="ARBA" id="ARBA00022723"/>
    </source>
</evidence>
<keyword evidence="9 16" id="KW-0479">Metal-binding</keyword>
<dbReference type="SUPFAM" id="SSF53098">
    <property type="entry name" value="Ribonuclease H-like"/>
    <property type="match status" value="1"/>
</dbReference>
<keyword evidence="14 16" id="KW-0464">Manganese</keyword>
<feature type="domain" description="Exonuclease" evidence="17">
    <location>
        <begin position="7"/>
        <end position="179"/>
    </location>
</feature>
<keyword evidence="7 16" id="KW-0235">DNA replication</keyword>
<evidence type="ECO:0000256" key="4">
    <source>
        <dbReference type="ARBA" id="ARBA00020352"/>
    </source>
</evidence>
<evidence type="ECO:0000256" key="11">
    <source>
        <dbReference type="ARBA" id="ARBA00022839"/>
    </source>
</evidence>
<dbReference type="InterPro" id="IPR036397">
    <property type="entry name" value="RNaseH_sf"/>
</dbReference>
<comment type="subunit">
    <text evidence="16">DNA polymerase III contains a core (composed of alpha, epsilon and theta chains) that associates with a tau subunit. This core dimerizes to form the POLIII' complex. PolIII' associates with the gamma complex (composed of gamma, delta, delta', psi and chi chains) and with the beta chain to form the complete DNA polymerase III complex.</text>
</comment>
<evidence type="ECO:0000256" key="1">
    <source>
        <dbReference type="ARBA" id="ARBA00001936"/>
    </source>
</evidence>
<evidence type="ECO:0000256" key="15">
    <source>
        <dbReference type="ARBA" id="ARBA00049244"/>
    </source>
</evidence>
<comment type="caution">
    <text evidence="18">The sequence shown here is derived from an EMBL/GenBank/DDBJ whole genome shotgun (WGS) entry which is preliminary data.</text>
</comment>
<evidence type="ECO:0000256" key="16">
    <source>
        <dbReference type="RuleBase" id="RU364087"/>
    </source>
</evidence>
<name>A0ABS2GS77_9BURK</name>
<gene>
    <name evidence="16 18" type="primary">dnaQ</name>
    <name evidence="18" type="ORF">H5985_05350</name>
</gene>
<accession>A0ABS2GS77</accession>
<keyword evidence="6 16" id="KW-0548">Nucleotidyltransferase</keyword>
<comment type="cofactor">
    <cofactor evidence="2 16">
        <name>Mg(2+)</name>
        <dbReference type="ChEBI" id="CHEBI:18420"/>
    </cofactor>
</comment>
<comment type="cofactor">
    <cofactor evidence="1 16">
        <name>Mn(2+)</name>
        <dbReference type="ChEBI" id="CHEBI:29035"/>
    </cofactor>
</comment>
<keyword evidence="19" id="KW-1185">Reference proteome</keyword>
<comment type="function">
    <text evidence="16">DNA polymerase III is a complex, multichain enzyme responsible for most of the replicative synthesis in bacteria. The epsilon subunit contain the editing function and is a proofreading 3'-5' exonuclease.</text>
</comment>
<dbReference type="GO" id="GO:0003887">
    <property type="term" value="F:DNA-directed DNA polymerase activity"/>
    <property type="evidence" value="ECO:0007669"/>
    <property type="project" value="UniProtKB-EC"/>
</dbReference>
<dbReference type="InterPro" id="IPR013520">
    <property type="entry name" value="Ribonucl_H"/>
</dbReference>
<dbReference type="PANTHER" id="PTHR30231:SF41">
    <property type="entry name" value="DNA POLYMERASE III SUBUNIT EPSILON"/>
    <property type="match status" value="1"/>
</dbReference>
<dbReference type="EC" id="2.7.7.7" evidence="3 16"/>
<keyword evidence="5 16" id="KW-0808">Transferase</keyword>
<evidence type="ECO:0000256" key="5">
    <source>
        <dbReference type="ARBA" id="ARBA00022679"/>
    </source>
</evidence>
<evidence type="ECO:0000259" key="17">
    <source>
        <dbReference type="SMART" id="SM00479"/>
    </source>
</evidence>
<dbReference type="InterPro" id="IPR012337">
    <property type="entry name" value="RNaseH-like_sf"/>
</dbReference>
<evidence type="ECO:0000256" key="14">
    <source>
        <dbReference type="ARBA" id="ARBA00023211"/>
    </source>
</evidence>
<keyword evidence="13 16" id="KW-0239">DNA-directed DNA polymerase</keyword>
<organism evidence="18 19">
    <name type="scientific">Parasutterella secunda</name>
    <dbReference type="NCBI Taxonomy" id="626947"/>
    <lineage>
        <taxon>Bacteria</taxon>
        <taxon>Pseudomonadati</taxon>
        <taxon>Pseudomonadota</taxon>
        <taxon>Betaproteobacteria</taxon>
        <taxon>Burkholderiales</taxon>
        <taxon>Sutterellaceae</taxon>
        <taxon>Parasutterella</taxon>
    </lineage>
</organism>
<keyword evidence="8 16" id="KW-0540">Nuclease</keyword>
<keyword evidence="10 16" id="KW-0378">Hydrolase</keyword>
<dbReference type="Proteomes" id="UP000777002">
    <property type="component" value="Unassembled WGS sequence"/>
</dbReference>
<dbReference type="NCBIfam" id="TIGR00573">
    <property type="entry name" value="dnaq"/>
    <property type="match status" value="1"/>
</dbReference>
<evidence type="ECO:0000256" key="10">
    <source>
        <dbReference type="ARBA" id="ARBA00022801"/>
    </source>
</evidence>
<dbReference type="EMBL" id="JACJKX010000008">
    <property type="protein sequence ID" value="MBM6928695.1"/>
    <property type="molecule type" value="Genomic_DNA"/>
</dbReference>
<keyword evidence="12 16" id="KW-0460">Magnesium</keyword>
<protein>
    <recommendedName>
        <fullName evidence="4 16">DNA polymerase III subunit epsilon</fullName>
        <ecNumber evidence="3 16">2.7.7.7</ecNumber>
    </recommendedName>
</protein>
<evidence type="ECO:0000256" key="12">
    <source>
        <dbReference type="ARBA" id="ARBA00022842"/>
    </source>
</evidence>
<evidence type="ECO:0000313" key="18">
    <source>
        <dbReference type="EMBL" id="MBM6928695.1"/>
    </source>
</evidence>
<comment type="catalytic activity">
    <reaction evidence="15 16">
        <text>DNA(n) + a 2'-deoxyribonucleoside 5'-triphosphate = DNA(n+1) + diphosphate</text>
        <dbReference type="Rhea" id="RHEA:22508"/>
        <dbReference type="Rhea" id="RHEA-COMP:17339"/>
        <dbReference type="Rhea" id="RHEA-COMP:17340"/>
        <dbReference type="ChEBI" id="CHEBI:33019"/>
        <dbReference type="ChEBI" id="CHEBI:61560"/>
        <dbReference type="ChEBI" id="CHEBI:173112"/>
        <dbReference type="EC" id="2.7.7.7"/>
    </reaction>
</comment>
<evidence type="ECO:0000256" key="2">
    <source>
        <dbReference type="ARBA" id="ARBA00001946"/>
    </source>
</evidence>
<evidence type="ECO:0000256" key="7">
    <source>
        <dbReference type="ARBA" id="ARBA00022705"/>
    </source>
</evidence>
<sequence length="240" mass="26458">MAQTYHRQVALDTETTGMDIEAGNRLISIGCVEIVGRSITKRTFYKLIDPEREVEEGAAKVHGYTWDKLKGKPYFIDIVDDFLAFIKGSQLIIHNAAFDVAYLNMELARLGKGPITDYCEGVLDTLPLAKSLRPGQRVSLDALCSAYGINNTDRTLHGALIDAKLLAQVYLAMTRGQESLDISSVDMKSLPPMPDVSKLRVVKASAEEEALHLKTLQAIDKESKGNLVWKTEADTEQSAS</sequence>
<evidence type="ECO:0000256" key="3">
    <source>
        <dbReference type="ARBA" id="ARBA00012417"/>
    </source>
</evidence>
<evidence type="ECO:0000313" key="19">
    <source>
        <dbReference type="Proteomes" id="UP000777002"/>
    </source>
</evidence>
<evidence type="ECO:0000256" key="8">
    <source>
        <dbReference type="ARBA" id="ARBA00022722"/>
    </source>
</evidence>
<dbReference type="CDD" id="cd06131">
    <property type="entry name" value="DNA_pol_III_epsilon_Ecoli_like"/>
    <property type="match status" value="1"/>
</dbReference>